<organism evidence="2 3">
    <name type="scientific">Trypanosoma rangeli SC58</name>
    <dbReference type="NCBI Taxonomy" id="429131"/>
    <lineage>
        <taxon>Eukaryota</taxon>
        <taxon>Discoba</taxon>
        <taxon>Euglenozoa</taxon>
        <taxon>Kinetoplastea</taxon>
        <taxon>Metakinetoplastina</taxon>
        <taxon>Trypanosomatida</taxon>
        <taxon>Trypanosomatidae</taxon>
        <taxon>Trypanosoma</taxon>
        <taxon>Herpetosoma</taxon>
    </lineage>
</organism>
<evidence type="ECO:0000256" key="1">
    <source>
        <dbReference type="SAM" id="MobiDB-lite"/>
    </source>
</evidence>
<reference evidence="2 3" key="1">
    <citation type="submission" date="2013-07" db="EMBL/GenBank/DDBJ databases">
        <authorList>
            <person name="Stoco P.H."/>
            <person name="Wagner G."/>
            <person name="Gerber A."/>
            <person name="Zaha A."/>
            <person name="Thompson C."/>
            <person name="Bartholomeu D.C."/>
            <person name="Luckemeyer D.D."/>
            <person name="Bahia D."/>
            <person name="Loreto E."/>
            <person name="Prestes E.B."/>
            <person name="Lima F.M."/>
            <person name="Rodrigues-Luiz G."/>
            <person name="Vallejo G.A."/>
            <person name="Filho J.F."/>
            <person name="Monteiro K.M."/>
            <person name="Tyler K.M."/>
            <person name="de Almeida L.G."/>
            <person name="Ortiz M.F."/>
            <person name="Siervo M.A."/>
            <person name="de Moraes M.H."/>
            <person name="Cunha O.L."/>
            <person name="Mendonca-Neto R."/>
            <person name="Silva R."/>
            <person name="Teixeira S.M."/>
            <person name="Murta S.M."/>
            <person name="Sincero T.C."/>
            <person name="Mendes T.A."/>
            <person name="Urmenyi T.P."/>
            <person name="Silva V.G."/>
            <person name="da Rocha W.D."/>
            <person name="Andersson B."/>
            <person name="Romanha A.J."/>
            <person name="Steindel M."/>
            <person name="de Vasconcelos A.T."/>
            <person name="Grisard E.C."/>
        </authorList>
    </citation>
    <scope>NUCLEOTIDE SEQUENCE [LARGE SCALE GENOMIC DNA]</scope>
    <source>
        <strain evidence="2 3">SC58</strain>
    </source>
</reference>
<accession>A0A061J2Y8</accession>
<keyword evidence="3" id="KW-1185">Reference proteome</keyword>
<comment type="caution">
    <text evidence="2">The sequence shown here is derived from an EMBL/GenBank/DDBJ whole genome shotgun (WGS) entry which is preliminary data.</text>
</comment>
<evidence type="ECO:0000313" key="3">
    <source>
        <dbReference type="Proteomes" id="UP000031737"/>
    </source>
</evidence>
<feature type="region of interest" description="Disordered" evidence="1">
    <location>
        <begin position="25"/>
        <end position="64"/>
    </location>
</feature>
<dbReference type="Proteomes" id="UP000031737">
    <property type="component" value="Unassembled WGS sequence"/>
</dbReference>
<name>A0A061J2Y8_TRYRA</name>
<dbReference type="VEuPathDB" id="TriTrypDB:TRSC58_02472"/>
<dbReference type="OrthoDB" id="245882at2759"/>
<proteinExistence type="predicted"/>
<sequence>MEKALEGTKGPLREAQVFSHAFLHPRRNLHGRKLKKSPVEKKGRDKPAEAEKSPNRGSVACSSDLASTPTLKMAMRADETENNVYRKEALIDLPAQDAAEESDTSLENAKAGGCDNSPTLMELAMWDAEVARRQLEVARNVACIYKSLSVLSACKNKAAICKRSGEALETATQSTGGENKTEEKVFLPKMTQTEAFDREPVAVKDTALISDGEENDWLQLAPSRGEKPASGTAGVGAVSNEKLLTDPMDL</sequence>
<feature type="compositionally biased region" description="Basic and acidic residues" evidence="1">
    <location>
        <begin position="37"/>
        <end position="54"/>
    </location>
</feature>
<evidence type="ECO:0000313" key="2">
    <source>
        <dbReference type="EMBL" id="ESL09803.1"/>
    </source>
</evidence>
<gene>
    <name evidence="2" type="ORF">TRSC58_02472</name>
</gene>
<feature type="compositionally biased region" description="Basic residues" evidence="1">
    <location>
        <begin position="25"/>
        <end position="36"/>
    </location>
</feature>
<dbReference type="EMBL" id="AUPL01002472">
    <property type="protein sequence ID" value="ESL09803.1"/>
    <property type="molecule type" value="Genomic_DNA"/>
</dbReference>
<dbReference type="AlphaFoldDB" id="A0A061J2Y8"/>
<feature type="region of interest" description="Disordered" evidence="1">
    <location>
        <begin position="222"/>
        <end position="250"/>
    </location>
</feature>
<protein>
    <submittedName>
        <fullName evidence="2">Uncharacterized protein</fullName>
    </submittedName>
</protein>